<evidence type="ECO:0000313" key="8">
    <source>
        <dbReference type="EMBL" id="RGP81736.1"/>
    </source>
</evidence>
<dbReference type="InterPro" id="IPR029070">
    <property type="entry name" value="Chitinase_insertion_sf"/>
</dbReference>
<dbReference type="InterPro" id="IPR050314">
    <property type="entry name" value="Glycosyl_Hydrlase_18"/>
</dbReference>
<dbReference type="SUPFAM" id="SSF51445">
    <property type="entry name" value="(Trans)glycosidases"/>
    <property type="match status" value="1"/>
</dbReference>
<feature type="domain" description="GH18" evidence="7">
    <location>
        <begin position="1"/>
        <end position="339"/>
    </location>
</feature>
<dbReference type="PROSITE" id="PS51212">
    <property type="entry name" value="WSC"/>
    <property type="match status" value="1"/>
</dbReference>
<dbReference type="PANTHER" id="PTHR11177:SF402">
    <property type="entry name" value="CHITINASE"/>
    <property type="match status" value="1"/>
</dbReference>
<dbReference type="InterPro" id="IPR018392">
    <property type="entry name" value="LysM"/>
</dbReference>
<proteinExistence type="inferred from homology"/>
<accession>A0A395TB37</accession>
<evidence type="ECO:0000256" key="1">
    <source>
        <dbReference type="ARBA" id="ARBA00008682"/>
    </source>
</evidence>
<dbReference type="InterPro" id="IPR002889">
    <property type="entry name" value="WSC_carb-bd"/>
</dbReference>
<dbReference type="SUPFAM" id="SSF54556">
    <property type="entry name" value="Chitinase insertion domain"/>
    <property type="match status" value="1"/>
</dbReference>
<reference evidence="8 9" key="1">
    <citation type="journal article" date="2018" name="PLoS Pathog.">
        <title>Evolution of structural diversity of trichothecenes, a family of toxins produced by plant pathogenic and entomopathogenic fungi.</title>
        <authorList>
            <person name="Proctor R.H."/>
            <person name="McCormick S.P."/>
            <person name="Kim H.S."/>
            <person name="Cardoza R.E."/>
            <person name="Stanley A.M."/>
            <person name="Lindo L."/>
            <person name="Kelly A."/>
            <person name="Brown D.W."/>
            <person name="Lee T."/>
            <person name="Vaughan M.M."/>
            <person name="Alexander N.J."/>
            <person name="Busman M."/>
            <person name="Gutierrez S."/>
        </authorList>
    </citation>
    <scope>NUCLEOTIDE SEQUENCE [LARGE SCALE GENOMIC DNA]</scope>
    <source>
        <strain evidence="8 9">NRRL 20695</strain>
    </source>
</reference>
<feature type="domain" description="LysM" evidence="6">
    <location>
        <begin position="594"/>
        <end position="642"/>
    </location>
</feature>
<dbReference type="GO" id="GO:0008061">
    <property type="term" value="F:chitin binding"/>
    <property type="evidence" value="ECO:0007669"/>
    <property type="project" value="InterPro"/>
</dbReference>
<evidence type="ECO:0000256" key="3">
    <source>
        <dbReference type="ARBA" id="ARBA00023295"/>
    </source>
</evidence>
<dbReference type="Proteomes" id="UP000266234">
    <property type="component" value="Unassembled WGS sequence"/>
</dbReference>
<comment type="similarity">
    <text evidence="1">Belongs to the glycosyl hydrolase 18 family. Chitinase class V subfamily.</text>
</comment>
<dbReference type="CDD" id="cd00118">
    <property type="entry name" value="LysM"/>
    <property type="match status" value="1"/>
</dbReference>
<dbReference type="AlphaFoldDB" id="A0A395TB37"/>
<evidence type="ECO:0000259" key="5">
    <source>
        <dbReference type="PROSITE" id="PS51212"/>
    </source>
</evidence>
<dbReference type="InterPro" id="IPR001223">
    <property type="entry name" value="Glyco_hydro18_cat"/>
</dbReference>
<dbReference type="STRING" id="694270.A0A395TB37"/>
<evidence type="ECO:0000313" key="9">
    <source>
        <dbReference type="Proteomes" id="UP000266234"/>
    </source>
</evidence>
<dbReference type="SMART" id="SM00636">
    <property type="entry name" value="Glyco_18"/>
    <property type="match status" value="1"/>
</dbReference>
<feature type="domain" description="LysM" evidence="6">
    <location>
        <begin position="447"/>
        <end position="492"/>
    </location>
</feature>
<evidence type="ECO:0000259" key="7">
    <source>
        <dbReference type="PROSITE" id="PS51910"/>
    </source>
</evidence>
<dbReference type="GO" id="GO:0008843">
    <property type="term" value="F:endochitinase activity"/>
    <property type="evidence" value="ECO:0007669"/>
    <property type="project" value="UniProtKB-EC"/>
</dbReference>
<keyword evidence="3" id="KW-0378">Hydrolase</keyword>
<dbReference type="InterPro" id="IPR017853">
    <property type="entry name" value="GH"/>
</dbReference>
<dbReference type="SMART" id="SM00321">
    <property type="entry name" value="WSC"/>
    <property type="match status" value="1"/>
</dbReference>
<sequence length="764" mass="84721">MPSCDLPRPSDIPDGVYTHINFASASIDPESLKIVPSYSKDPEVYLRLARKKQIDRYLKVFISIGGPVDNPSDATGLALSKIAAAEENQKVFIRSLLSFMATYDFDGVDIDWRYPNAQQDFENLPKFLHILNGALKKTHRNGLSIALPALEHQLRHFDIANISKHVDHINFMTYDLHDASDSLESWPGSFVKSHTNLTDIQNALDLLWRENVDPKKINMGLSFHARTFTLSDPECGHAGCPFDSGGPSQSCTQTVGLMSNSEVSKYTRSHKEVEFDKSAAVKVIKDHREWLTYDDDDTWKLKLIYALDHCIGGVMVSSISDDMSNGNFSRQLQSATGYHSKAVDTYTIKEDVPGGDFREVIVSEAKKIYIYGCKGAWYGKPCPISRPEVNQNRPSEAGKYNITNQQANRKGLISSITDKLKYNGKFQGDSSVAHSKSMEEPFCVSGVTHVTKPGDTCDSLALKYSVASASILYGNPDILFCDDMVENVPICLPLQCSTYELQPEDNCLLMFAKTGFSPETIRQYNPWLDPICANIQTASLTYGNVFCISHPGGKYEHNIVNKEPAAKQIEYAEKAVEPPPDAALAEGTVQSCGRWHTVQKGQDCARVLVPNHISLDLFIESNPSVARNNCTGTLVPGLTYCVGPTLDAFRPEPTIPKHYKFGCYSRQLGTTKPSVLILEERTHPKLMSVTACMAYCLSLRWAVFGLQNGDTCLCDARLRMGSHLLDDSECDMNCNGNGETGCGGKNAVQVYSYYEDLRLEDESS</sequence>
<keyword evidence="9" id="KW-1185">Reference proteome</keyword>
<gene>
    <name evidence="8" type="ORF">FLONG3_121</name>
</gene>
<dbReference type="OrthoDB" id="1046782at2759"/>
<dbReference type="PROSITE" id="PS51782">
    <property type="entry name" value="LYSM"/>
    <property type="match status" value="2"/>
</dbReference>
<evidence type="ECO:0000256" key="4">
    <source>
        <dbReference type="ARBA" id="ARBA00044955"/>
    </source>
</evidence>
<comment type="caution">
    <text evidence="8">The sequence shown here is derived from an EMBL/GenBank/DDBJ whole genome shotgun (WGS) entry which is preliminary data.</text>
</comment>
<dbReference type="PROSITE" id="PS51910">
    <property type="entry name" value="GH18_2"/>
    <property type="match status" value="1"/>
</dbReference>
<feature type="domain" description="WSC" evidence="5">
    <location>
        <begin position="657"/>
        <end position="754"/>
    </location>
</feature>
<evidence type="ECO:0000256" key="2">
    <source>
        <dbReference type="ARBA" id="ARBA00012729"/>
    </source>
</evidence>
<dbReference type="InterPro" id="IPR011583">
    <property type="entry name" value="Chitinase_II/V-like_cat"/>
</dbReference>
<dbReference type="GO" id="GO:0005975">
    <property type="term" value="P:carbohydrate metabolic process"/>
    <property type="evidence" value="ECO:0007669"/>
    <property type="project" value="InterPro"/>
</dbReference>
<dbReference type="Pfam" id="PF00704">
    <property type="entry name" value="Glyco_hydro_18"/>
    <property type="match status" value="1"/>
</dbReference>
<dbReference type="InterPro" id="IPR036779">
    <property type="entry name" value="LysM_dom_sf"/>
</dbReference>
<keyword evidence="3" id="KW-0326">Glycosidase</keyword>
<evidence type="ECO:0000259" key="6">
    <source>
        <dbReference type="PROSITE" id="PS51782"/>
    </source>
</evidence>
<organism evidence="8 9">
    <name type="scientific">Fusarium longipes</name>
    <dbReference type="NCBI Taxonomy" id="694270"/>
    <lineage>
        <taxon>Eukaryota</taxon>
        <taxon>Fungi</taxon>
        <taxon>Dikarya</taxon>
        <taxon>Ascomycota</taxon>
        <taxon>Pezizomycotina</taxon>
        <taxon>Sordariomycetes</taxon>
        <taxon>Hypocreomycetidae</taxon>
        <taxon>Hypocreales</taxon>
        <taxon>Nectriaceae</taxon>
        <taxon>Fusarium</taxon>
    </lineage>
</organism>
<name>A0A395TB37_9HYPO</name>
<dbReference type="Gene3D" id="3.10.350.10">
    <property type="entry name" value="LysM domain"/>
    <property type="match status" value="2"/>
</dbReference>
<dbReference type="Pfam" id="PF01822">
    <property type="entry name" value="WSC"/>
    <property type="match status" value="1"/>
</dbReference>
<dbReference type="PANTHER" id="PTHR11177">
    <property type="entry name" value="CHITINASE"/>
    <property type="match status" value="1"/>
</dbReference>
<dbReference type="EMBL" id="PXOG01000003">
    <property type="protein sequence ID" value="RGP81736.1"/>
    <property type="molecule type" value="Genomic_DNA"/>
</dbReference>
<dbReference type="EC" id="3.2.1.14" evidence="2"/>
<comment type="similarity">
    <text evidence="4">Belongs to the secreted LysM effector family.</text>
</comment>
<protein>
    <recommendedName>
        <fullName evidence="2">chitinase</fullName>
        <ecNumber evidence="2">3.2.1.14</ecNumber>
    </recommendedName>
</protein>
<dbReference type="Gene3D" id="3.10.50.10">
    <property type="match status" value="1"/>
</dbReference>
<dbReference type="Gene3D" id="3.20.20.80">
    <property type="entry name" value="Glycosidases"/>
    <property type="match status" value="1"/>
</dbReference>